<dbReference type="Pfam" id="PF00732">
    <property type="entry name" value="GMC_oxred_N"/>
    <property type="match status" value="1"/>
</dbReference>
<feature type="binding site" evidence="4">
    <location>
        <begin position="460"/>
        <end position="461"/>
    </location>
    <ligand>
        <name>FAD</name>
        <dbReference type="ChEBI" id="CHEBI:57692"/>
    </ligand>
</feature>
<dbReference type="PIRSF" id="PIRSF000137">
    <property type="entry name" value="Alcohol_oxidase"/>
    <property type="match status" value="1"/>
</dbReference>
<evidence type="ECO:0000313" key="7">
    <source>
        <dbReference type="EMBL" id="EON97128.1"/>
    </source>
</evidence>
<name>R8BCU6_PHAM7</name>
<dbReference type="InterPro" id="IPR007867">
    <property type="entry name" value="GMC_OxRtase_C"/>
</dbReference>
<dbReference type="InterPro" id="IPR000172">
    <property type="entry name" value="GMC_OxRdtase_N"/>
</dbReference>
<dbReference type="Gene3D" id="3.50.50.60">
    <property type="entry name" value="FAD/NAD(P)-binding domain"/>
    <property type="match status" value="2"/>
</dbReference>
<dbReference type="Pfam" id="PF05199">
    <property type="entry name" value="GMC_oxred_C"/>
    <property type="match status" value="1"/>
</dbReference>
<dbReference type="RefSeq" id="XP_007918070.1">
    <property type="nucleotide sequence ID" value="XM_007919879.1"/>
</dbReference>
<dbReference type="GO" id="GO:0044550">
    <property type="term" value="P:secondary metabolite biosynthetic process"/>
    <property type="evidence" value="ECO:0007669"/>
    <property type="project" value="TreeGrafter"/>
</dbReference>
<feature type="domain" description="Glucose-methanol-choline oxidoreductase N-terminal" evidence="5">
    <location>
        <begin position="68"/>
        <end position="291"/>
    </location>
</feature>
<dbReference type="GeneID" id="19328097"/>
<evidence type="ECO:0000256" key="4">
    <source>
        <dbReference type="PIRSR" id="PIRSR000137-2"/>
    </source>
</evidence>
<evidence type="ECO:0000259" key="5">
    <source>
        <dbReference type="Pfam" id="PF00732"/>
    </source>
</evidence>
<dbReference type="GO" id="GO:0050660">
    <property type="term" value="F:flavin adenine dinucleotide binding"/>
    <property type="evidence" value="ECO:0007669"/>
    <property type="project" value="InterPro"/>
</dbReference>
<dbReference type="AlphaFoldDB" id="R8BCU6"/>
<dbReference type="SUPFAM" id="SSF54373">
    <property type="entry name" value="FAD-linked reductases, C-terminal domain"/>
    <property type="match status" value="1"/>
</dbReference>
<evidence type="ECO:0000313" key="8">
    <source>
        <dbReference type="Proteomes" id="UP000014074"/>
    </source>
</evidence>
<sequence length="525" mass="56090">MIFAARLAPHYSVAVIEAGSFYETTNGNNSVVPLLSLTGIAFIDPSETFTPQPLMDWGLVTEPSPNAAGRRIHYAQGKTLGGSSAINTMSYLRGTTGSYGRWADAVDDESYTFENMLPYFRRSVHLTPPDVVKRNNTNVTVAYDPAAFSSDGGPLQVSWNNWVDPTLTWLAKAVGEGADLPVSPVGFESGKLAGNGAWVPSTIEPKKAVRSSSESSFLREAIEETDLIVYTLAQATKILFDQSSPPKAVGVQVDTQGLGYTISANKEVIVSAGVFHSPQLLMVSGIGPASTLSSLSIPSVSELSGYLDDAAGPYSSAAGYIAFERIPESYRFNLTNETQSKLAAYPIDWPEIAYIVGSFVGNNLTTIGTTAAFLPIVFSRGNVTIQSPSALDSPVIFPNWLSDPADLEIALTALKRLRNDIWTSAPADAIKAGPEFFPGEAVQTDEQMRDYIRQQASTIWHGCGTCAMGKSGDEDGVVDSKGRVFGVEGLRVCDASVFPFSIPGHPQSAVYALAEKIAEDILNAA</sequence>
<reference evidence="8" key="1">
    <citation type="journal article" date="2013" name="Genome Announc.">
        <title>Draft genome sequence of the ascomycete Phaeoacremonium aleophilum strain UCR-PA7, a causal agent of the esca disease complex in grapevines.</title>
        <authorList>
            <person name="Blanco-Ulate B."/>
            <person name="Rolshausen P."/>
            <person name="Cantu D."/>
        </authorList>
    </citation>
    <scope>NUCLEOTIDE SEQUENCE [LARGE SCALE GENOMIC DNA]</scope>
    <source>
        <strain evidence="8">UCR-PA7</strain>
    </source>
</reference>
<evidence type="ECO:0000256" key="1">
    <source>
        <dbReference type="ARBA" id="ARBA00010790"/>
    </source>
</evidence>
<evidence type="ECO:0000259" key="6">
    <source>
        <dbReference type="Pfam" id="PF05199"/>
    </source>
</evidence>
<feature type="active site" description="Proton acceptor" evidence="3">
    <location>
        <position position="505"/>
    </location>
</feature>
<dbReference type="GO" id="GO:0016614">
    <property type="term" value="F:oxidoreductase activity, acting on CH-OH group of donors"/>
    <property type="evidence" value="ECO:0007669"/>
    <property type="project" value="InterPro"/>
</dbReference>
<dbReference type="SUPFAM" id="SSF51905">
    <property type="entry name" value="FAD/NAD(P)-binding domain"/>
    <property type="match status" value="1"/>
</dbReference>
<evidence type="ECO:0000256" key="2">
    <source>
        <dbReference type="ARBA" id="ARBA00023180"/>
    </source>
</evidence>
<keyword evidence="2" id="KW-0325">Glycoprotein</keyword>
<feature type="domain" description="Glucose-methanol-choline oxidoreductase C-terminal" evidence="6">
    <location>
        <begin position="379"/>
        <end position="514"/>
    </location>
</feature>
<dbReference type="Gene3D" id="3.30.560.10">
    <property type="entry name" value="Glucose Oxidase, domain 3"/>
    <property type="match status" value="2"/>
</dbReference>
<dbReference type="KEGG" id="tmn:UCRPA7_7347"/>
<keyword evidence="4" id="KW-0274">FAD</keyword>
<feature type="active site" description="Proton donor" evidence="3">
    <location>
        <position position="461"/>
    </location>
</feature>
<keyword evidence="4" id="KW-0285">Flavoprotein</keyword>
<proteinExistence type="inferred from homology"/>
<dbReference type="Proteomes" id="UP000014074">
    <property type="component" value="Unassembled WGS sequence"/>
</dbReference>
<dbReference type="PANTHER" id="PTHR11552">
    <property type="entry name" value="GLUCOSE-METHANOL-CHOLINE GMC OXIDOREDUCTASE"/>
    <property type="match status" value="1"/>
</dbReference>
<feature type="binding site" evidence="4">
    <location>
        <begin position="506"/>
        <end position="507"/>
    </location>
    <ligand>
        <name>FAD</name>
        <dbReference type="ChEBI" id="CHEBI:57692"/>
    </ligand>
</feature>
<comment type="cofactor">
    <cofactor evidence="4">
        <name>FAD</name>
        <dbReference type="ChEBI" id="CHEBI:57692"/>
    </cofactor>
</comment>
<dbReference type="PANTHER" id="PTHR11552:SF138">
    <property type="entry name" value="DEHYDROGENASE PKFF-RELATED"/>
    <property type="match status" value="1"/>
</dbReference>
<dbReference type="EMBL" id="KB933286">
    <property type="protein sequence ID" value="EON97128.1"/>
    <property type="molecule type" value="Genomic_DNA"/>
</dbReference>
<dbReference type="eggNOG" id="KOG1238">
    <property type="taxonomic scope" value="Eukaryota"/>
</dbReference>
<keyword evidence="8" id="KW-1185">Reference proteome</keyword>
<gene>
    <name evidence="7" type="ORF">UCRPA7_7347</name>
</gene>
<dbReference type="OrthoDB" id="269227at2759"/>
<comment type="similarity">
    <text evidence="1">Belongs to the GMC oxidoreductase family.</text>
</comment>
<protein>
    <submittedName>
        <fullName evidence="7">Putative gmc oxidoreductase protein</fullName>
    </submittedName>
</protein>
<accession>R8BCU6</accession>
<dbReference type="InterPro" id="IPR036188">
    <property type="entry name" value="FAD/NAD-bd_sf"/>
</dbReference>
<dbReference type="InterPro" id="IPR012132">
    <property type="entry name" value="GMC_OxRdtase"/>
</dbReference>
<organism evidence="7 8">
    <name type="scientific">Phaeoacremonium minimum (strain UCR-PA7)</name>
    <name type="common">Esca disease fungus</name>
    <name type="synonym">Togninia minima</name>
    <dbReference type="NCBI Taxonomy" id="1286976"/>
    <lineage>
        <taxon>Eukaryota</taxon>
        <taxon>Fungi</taxon>
        <taxon>Dikarya</taxon>
        <taxon>Ascomycota</taxon>
        <taxon>Pezizomycotina</taxon>
        <taxon>Sordariomycetes</taxon>
        <taxon>Sordariomycetidae</taxon>
        <taxon>Togniniales</taxon>
        <taxon>Togniniaceae</taxon>
        <taxon>Phaeoacremonium</taxon>
    </lineage>
</organism>
<dbReference type="HOGENOM" id="CLU_002865_6_3_1"/>
<evidence type="ECO:0000256" key="3">
    <source>
        <dbReference type="PIRSR" id="PIRSR000137-1"/>
    </source>
</evidence>